<dbReference type="GO" id="GO:0005874">
    <property type="term" value="C:microtubule"/>
    <property type="evidence" value="ECO:0007669"/>
    <property type="project" value="UniProtKB-KW"/>
</dbReference>
<keyword evidence="5 9" id="KW-0175">Coiled coil</keyword>
<dbReference type="GO" id="GO:0003777">
    <property type="term" value="F:microtubule motor activity"/>
    <property type="evidence" value="ECO:0007669"/>
    <property type="project" value="InterPro"/>
</dbReference>
<dbReference type="GO" id="GO:0007018">
    <property type="term" value="P:microtubule-based movement"/>
    <property type="evidence" value="ECO:0007669"/>
    <property type="project" value="InterPro"/>
</dbReference>
<dbReference type="OrthoDB" id="3176171at2759"/>
<dbReference type="PRINTS" id="PR00380">
    <property type="entry name" value="KINESINHEAVY"/>
</dbReference>
<evidence type="ECO:0000256" key="7">
    <source>
        <dbReference type="PROSITE-ProRule" id="PRU00283"/>
    </source>
</evidence>
<dbReference type="SUPFAM" id="SSF52540">
    <property type="entry name" value="P-loop containing nucleoside triphosphate hydrolases"/>
    <property type="match status" value="1"/>
</dbReference>
<evidence type="ECO:0000256" key="9">
    <source>
        <dbReference type="SAM" id="Coils"/>
    </source>
</evidence>
<evidence type="ECO:0000313" key="12">
    <source>
        <dbReference type="EMBL" id="KAF2881289.1"/>
    </source>
</evidence>
<keyword evidence="8" id="KW-0493">Microtubule</keyword>
<organism evidence="12 13">
    <name type="scientific">Ignelater luminosus</name>
    <name type="common">Cucubano</name>
    <name type="synonym">Pyrophorus luminosus</name>
    <dbReference type="NCBI Taxonomy" id="2038154"/>
    <lineage>
        <taxon>Eukaryota</taxon>
        <taxon>Metazoa</taxon>
        <taxon>Ecdysozoa</taxon>
        <taxon>Arthropoda</taxon>
        <taxon>Hexapoda</taxon>
        <taxon>Insecta</taxon>
        <taxon>Pterygota</taxon>
        <taxon>Neoptera</taxon>
        <taxon>Endopterygota</taxon>
        <taxon>Coleoptera</taxon>
        <taxon>Polyphaga</taxon>
        <taxon>Elateriformia</taxon>
        <taxon>Elateroidea</taxon>
        <taxon>Elateridae</taxon>
        <taxon>Agrypninae</taxon>
        <taxon>Pyrophorini</taxon>
        <taxon>Ignelater</taxon>
    </lineage>
</organism>
<feature type="domain" description="Kinesin motor" evidence="11">
    <location>
        <begin position="12"/>
        <end position="340"/>
    </location>
</feature>
<evidence type="ECO:0000256" key="3">
    <source>
        <dbReference type="ARBA" id="ARBA00022741"/>
    </source>
</evidence>
<dbReference type="Pfam" id="PF00225">
    <property type="entry name" value="Kinesin"/>
    <property type="match status" value="1"/>
</dbReference>
<evidence type="ECO:0000256" key="4">
    <source>
        <dbReference type="ARBA" id="ARBA00022840"/>
    </source>
</evidence>
<dbReference type="GO" id="GO:0005524">
    <property type="term" value="F:ATP binding"/>
    <property type="evidence" value="ECO:0007669"/>
    <property type="project" value="UniProtKB-UniRule"/>
</dbReference>
<feature type="region of interest" description="Disordered" evidence="10">
    <location>
        <begin position="622"/>
        <end position="645"/>
    </location>
</feature>
<proteinExistence type="inferred from homology"/>
<dbReference type="InterPro" id="IPR027417">
    <property type="entry name" value="P-loop_NTPase"/>
</dbReference>
<keyword evidence="2" id="KW-0963">Cytoplasm</keyword>
<evidence type="ECO:0000256" key="5">
    <source>
        <dbReference type="ARBA" id="ARBA00023054"/>
    </source>
</evidence>
<dbReference type="AlphaFoldDB" id="A0A8K0C6D0"/>
<keyword evidence="6" id="KW-0206">Cytoskeleton</keyword>
<gene>
    <name evidence="12" type="ORF">ILUMI_24889</name>
</gene>
<feature type="binding site" evidence="7">
    <location>
        <begin position="98"/>
        <end position="105"/>
    </location>
    <ligand>
        <name>ATP</name>
        <dbReference type="ChEBI" id="CHEBI:30616"/>
    </ligand>
</feature>
<dbReference type="GO" id="GO:0005875">
    <property type="term" value="C:microtubule associated complex"/>
    <property type="evidence" value="ECO:0007669"/>
    <property type="project" value="TreeGrafter"/>
</dbReference>
<feature type="coiled-coil region" evidence="9">
    <location>
        <begin position="348"/>
        <end position="523"/>
    </location>
</feature>
<evidence type="ECO:0000256" key="1">
    <source>
        <dbReference type="ARBA" id="ARBA00004245"/>
    </source>
</evidence>
<reference evidence="12" key="1">
    <citation type="submission" date="2019-08" db="EMBL/GenBank/DDBJ databases">
        <title>The genome of the North American firefly Photinus pyralis.</title>
        <authorList>
            <consortium name="Photinus pyralis genome working group"/>
            <person name="Fallon T.R."/>
            <person name="Sander Lower S.E."/>
            <person name="Weng J.-K."/>
        </authorList>
    </citation>
    <scope>NUCLEOTIDE SEQUENCE</scope>
    <source>
        <strain evidence="12">TRF0915ILg1</strain>
        <tissue evidence="12">Whole body</tissue>
    </source>
</reference>
<evidence type="ECO:0000256" key="8">
    <source>
        <dbReference type="RuleBase" id="RU000394"/>
    </source>
</evidence>
<dbReference type="PROSITE" id="PS00411">
    <property type="entry name" value="KINESIN_MOTOR_1"/>
    <property type="match status" value="1"/>
</dbReference>
<dbReference type="SMART" id="SM00129">
    <property type="entry name" value="KISc"/>
    <property type="match status" value="1"/>
</dbReference>
<protein>
    <recommendedName>
        <fullName evidence="8">Kinesin-like protein</fullName>
    </recommendedName>
</protein>
<evidence type="ECO:0000256" key="6">
    <source>
        <dbReference type="ARBA" id="ARBA00023212"/>
    </source>
</evidence>
<dbReference type="PANTHER" id="PTHR47969">
    <property type="entry name" value="CHROMOSOME-ASSOCIATED KINESIN KIF4A-RELATED"/>
    <property type="match status" value="1"/>
</dbReference>
<dbReference type="Proteomes" id="UP000801492">
    <property type="component" value="Unassembled WGS sequence"/>
</dbReference>
<dbReference type="PANTHER" id="PTHR47969:SF15">
    <property type="entry name" value="CHROMOSOME-ASSOCIATED KINESIN KIF4A-RELATED"/>
    <property type="match status" value="1"/>
</dbReference>
<evidence type="ECO:0000313" key="13">
    <source>
        <dbReference type="Proteomes" id="UP000801492"/>
    </source>
</evidence>
<dbReference type="InterPro" id="IPR019821">
    <property type="entry name" value="Kinesin_motor_CS"/>
</dbReference>
<name>A0A8K0C6D0_IGNLU</name>
<sequence length="645" mass="74632">MTSNSEDIETESVHVVVRVRPLNSKEEMQNCQNIISINHEENIIALENPKLPNMQCKSFKFDHVFFCDCTQLDIYQKVALPIVDQVFKGYNGTIFAYGQTGSGKTYTMSGNQTDNELKGIIPNTFSHIFSQISRASNEKSFVVTVTYVEIYNEEVRDLLSVHPNEKLEIRERVDVGVYVRGLTGFTVDSINAINELLQLGNSTRKTRATLMNNLSSRSHTIFTITIETKDREHNKTTVAKLNLVDLAGSERLKRTEATGIGLKEASNINQSLFVLSNVISALVEEKCTHVPYRNSKLTRLLQDSLGGNSKTAIITTISPNENDYDESLCTLRYASRAKLIKNHVRLNIQTNKGLIENFEQEILELQKRLEQISMNEEIKRQKTRKGKSQSKEILKRYTEQTKEFKNIENVKSELNRKIQSIQNKILVGGKNLFDKAQEQVFLLESSFEEIKNLDKSHQELQELLEEKEIEHFDLQEQYSSLQEEDKILDEKIERIQRLLERVKERHDEQRQEHRQELNRLFEHHQTTSRELQLTNELTKCAIPKNNIKIIESNVAWNSEICDFQVNGIAHVGNNMKKPKRRFKKHIPKSALMGILFNERKNVMRANKVIFKKCAVKNSYQQYVSQKKDEESKDLEEIEDSDDTYP</sequence>
<dbReference type="GO" id="GO:0008017">
    <property type="term" value="F:microtubule binding"/>
    <property type="evidence" value="ECO:0007669"/>
    <property type="project" value="InterPro"/>
</dbReference>
<evidence type="ECO:0000256" key="2">
    <source>
        <dbReference type="ARBA" id="ARBA00022490"/>
    </source>
</evidence>
<keyword evidence="7 8" id="KW-0505">Motor protein</keyword>
<keyword evidence="13" id="KW-1185">Reference proteome</keyword>
<feature type="compositionally biased region" description="Acidic residues" evidence="10">
    <location>
        <begin position="631"/>
        <end position="645"/>
    </location>
</feature>
<dbReference type="Gene3D" id="3.40.850.10">
    <property type="entry name" value="Kinesin motor domain"/>
    <property type="match status" value="1"/>
</dbReference>
<dbReference type="GO" id="GO:0007052">
    <property type="term" value="P:mitotic spindle organization"/>
    <property type="evidence" value="ECO:0007669"/>
    <property type="project" value="TreeGrafter"/>
</dbReference>
<comment type="subcellular location">
    <subcellularLocation>
        <location evidence="1">Cytoplasm</location>
        <location evidence="1">Cytoskeleton</location>
    </subcellularLocation>
</comment>
<comment type="caution">
    <text evidence="12">The sequence shown here is derived from an EMBL/GenBank/DDBJ whole genome shotgun (WGS) entry which is preliminary data.</text>
</comment>
<dbReference type="InterPro" id="IPR027640">
    <property type="entry name" value="Kinesin-like_fam"/>
</dbReference>
<keyword evidence="3 7" id="KW-0547">Nucleotide-binding</keyword>
<dbReference type="PROSITE" id="PS50067">
    <property type="entry name" value="KINESIN_MOTOR_2"/>
    <property type="match status" value="1"/>
</dbReference>
<evidence type="ECO:0000259" key="11">
    <source>
        <dbReference type="PROSITE" id="PS50067"/>
    </source>
</evidence>
<dbReference type="EMBL" id="VTPC01090825">
    <property type="protein sequence ID" value="KAF2881289.1"/>
    <property type="molecule type" value="Genomic_DNA"/>
</dbReference>
<keyword evidence="4 7" id="KW-0067">ATP-binding</keyword>
<dbReference type="FunFam" id="3.40.850.10:FF:000082">
    <property type="entry name" value="OSM3-like kinesin"/>
    <property type="match status" value="1"/>
</dbReference>
<evidence type="ECO:0000256" key="10">
    <source>
        <dbReference type="SAM" id="MobiDB-lite"/>
    </source>
</evidence>
<comment type="similarity">
    <text evidence="7 8">Belongs to the TRAFAC class myosin-kinesin ATPase superfamily. Kinesin family.</text>
</comment>
<dbReference type="GO" id="GO:0051231">
    <property type="term" value="P:spindle elongation"/>
    <property type="evidence" value="ECO:0007669"/>
    <property type="project" value="TreeGrafter"/>
</dbReference>
<dbReference type="InterPro" id="IPR001752">
    <property type="entry name" value="Kinesin_motor_dom"/>
</dbReference>
<dbReference type="InterPro" id="IPR036961">
    <property type="entry name" value="Kinesin_motor_dom_sf"/>
</dbReference>
<accession>A0A8K0C6D0</accession>